<dbReference type="Proteomes" id="UP000221961">
    <property type="component" value="Chromosome"/>
</dbReference>
<gene>
    <name evidence="2" type="ORF">CRH09_31020</name>
</gene>
<accession>A0A291RRU5</accession>
<evidence type="ECO:0000256" key="1">
    <source>
        <dbReference type="SAM" id="MobiDB-lite"/>
    </source>
</evidence>
<organism evidence="2 3">
    <name type="scientific">Nocardia terpenica</name>
    <dbReference type="NCBI Taxonomy" id="455432"/>
    <lineage>
        <taxon>Bacteria</taxon>
        <taxon>Bacillati</taxon>
        <taxon>Actinomycetota</taxon>
        <taxon>Actinomycetes</taxon>
        <taxon>Mycobacteriales</taxon>
        <taxon>Nocardiaceae</taxon>
        <taxon>Nocardia</taxon>
    </lineage>
</organism>
<evidence type="ECO:0000313" key="2">
    <source>
        <dbReference type="EMBL" id="ATL69954.1"/>
    </source>
</evidence>
<feature type="region of interest" description="Disordered" evidence="1">
    <location>
        <begin position="22"/>
        <end position="44"/>
    </location>
</feature>
<sequence length="87" mass="8976">MCTLSIARGRVKATGRVENRSAEAASVVEEQPTMSGEVTESSAHEDLVTRANGAAAADDSSVTSGDVVERIEQTVVVAGPRWACGGE</sequence>
<evidence type="ECO:0000313" key="3">
    <source>
        <dbReference type="Proteomes" id="UP000221961"/>
    </source>
</evidence>
<dbReference type="EMBL" id="CP023778">
    <property type="protein sequence ID" value="ATL69954.1"/>
    <property type="molecule type" value="Genomic_DNA"/>
</dbReference>
<reference evidence="2 3" key="1">
    <citation type="submission" date="2017-10" db="EMBL/GenBank/DDBJ databases">
        <title>Comparative genomics between pathogenic Norcardia.</title>
        <authorList>
            <person name="Zeng L."/>
        </authorList>
    </citation>
    <scope>NUCLEOTIDE SEQUENCE [LARGE SCALE GENOMIC DNA]</scope>
    <source>
        <strain evidence="2 3">NC_YFY_NT001</strain>
    </source>
</reference>
<dbReference type="AlphaFoldDB" id="A0A291RRU5"/>
<dbReference type="KEGG" id="ntp:CRH09_31020"/>
<name>A0A291RRU5_9NOCA</name>
<proteinExistence type="predicted"/>
<feature type="compositionally biased region" description="Polar residues" evidence="1">
    <location>
        <begin position="32"/>
        <end position="41"/>
    </location>
</feature>
<protein>
    <submittedName>
        <fullName evidence="2">Uncharacterized protein</fullName>
    </submittedName>
</protein>